<evidence type="ECO:0000256" key="1">
    <source>
        <dbReference type="SAM" id="MobiDB-lite"/>
    </source>
</evidence>
<evidence type="ECO:0000313" key="2">
    <source>
        <dbReference type="EMBL" id="RXM37231.1"/>
    </source>
</evidence>
<dbReference type="EMBL" id="SCEB01214084">
    <property type="protein sequence ID" value="RXM37231.1"/>
    <property type="molecule type" value="Genomic_DNA"/>
</dbReference>
<comment type="caution">
    <text evidence="2">The sequence shown here is derived from an EMBL/GenBank/DDBJ whole genome shotgun (WGS) entry which is preliminary data.</text>
</comment>
<gene>
    <name evidence="2" type="ORF">EOD39_3143</name>
</gene>
<name>A0A444UPZ7_ACIRT</name>
<organism evidence="2 3">
    <name type="scientific">Acipenser ruthenus</name>
    <name type="common">Sterlet sturgeon</name>
    <dbReference type="NCBI Taxonomy" id="7906"/>
    <lineage>
        <taxon>Eukaryota</taxon>
        <taxon>Metazoa</taxon>
        <taxon>Chordata</taxon>
        <taxon>Craniata</taxon>
        <taxon>Vertebrata</taxon>
        <taxon>Euteleostomi</taxon>
        <taxon>Actinopterygii</taxon>
        <taxon>Chondrostei</taxon>
        <taxon>Acipenseriformes</taxon>
        <taxon>Acipenseridae</taxon>
        <taxon>Acipenser</taxon>
    </lineage>
</organism>
<sequence length="331" mass="35229">MQDLGGRRDGRRGGQGQSVHPHLTPGTLCSGPHPHRTPDRPVPAQACVEAVESQDTCSASAQQPPHRRLQVHRTGPLETARGPREWDSTAPTEFPACLSATNHRIATSPYTTPLPARRARQYSHGNGASLPPEVADSMPRLRGPVAVVRRTMVGDSCHVPICIEVVPCTALIDRHPGKVRCPQKGRTGTHPAGANDGAASTILCGSAVQDGSQLNLRKGLLRSQGGQALDMAQPGEPARIPGQPGRSQDHLYHLYQATIPESCSCGGTDQGSQLTTRNDPARLADSFHQSLLQTSTVQVQVRARTTQVPASPAQAEQQTAYSPSQALVTCQ</sequence>
<reference evidence="2 3" key="1">
    <citation type="submission" date="2019-01" db="EMBL/GenBank/DDBJ databases">
        <title>Draft Genome and Complete Hox-Cluster Characterization of the Sterlet Sturgeon (Acipenser ruthenus).</title>
        <authorList>
            <person name="Wei Q."/>
        </authorList>
    </citation>
    <scope>NUCLEOTIDE SEQUENCE [LARGE SCALE GENOMIC DNA]</scope>
    <source>
        <strain evidence="2">WHYD16114868_AA</strain>
        <tissue evidence="2">Blood</tissue>
    </source>
</reference>
<accession>A0A444UPZ7</accession>
<feature type="region of interest" description="Disordered" evidence="1">
    <location>
        <begin position="55"/>
        <end position="91"/>
    </location>
</feature>
<feature type="compositionally biased region" description="Basic and acidic residues" evidence="1">
    <location>
        <begin position="1"/>
        <end position="12"/>
    </location>
</feature>
<protein>
    <submittedName>
        <fullName evidence="2">Uncharacterized protein</fullName>
    </submittedName>
</protein>
<dbReference type="Proteomes" id="UP000289886">
    <property type="component" value="Unassembled WGS sequence"/>
</dbReference>
<evidence type="ECO:0000313" key="3">
    <source>
        <dbReference type="Proteomes" id="UP000289886"/>
    </source>
</evidence>
<proteinExistence type="predicted"/>
<dbReference type="AlphaFoldDB" id="A0A444UPZ7"/>
<keyword evidence="3" id="KW-1185">Reference proteome</keyword>
<feature type="region of interest" description="Disordered" evidence="1">
    <location>
        <begin position="1"/>
        <end position="41"/>
    </location>
</feature>